<keyword evidence="1" id="KW-0812">Transmembrane</keyword>
<feature type="transmembrane region" description="Helical" evidence="1">
    <location>
        <begin position="36"/>
        <end position="53"/>
    </location>
</feature>
<comment type="caution">
    <text evidence="2">The sequence shown here is derived from an EMBL/GenBank/DDBJ whole genome shotgun (WGS) entry which is preliminary data.</text>
</comment>
<organism evidence="2 3">
    <name type="scientific">Abyssicoccus albus</name>
    <dbReference type="NCBI Taxonomy" id="1817405"/>
    <lineage>
        <taxon>Bacteria</taxon>
        <taxon>Bacillati</taxon>
        <taxon>Bacillota</taxon>
        <taxon>Bacilli</taxon>
        <taxon>Bacillales</taxon>
        <taxon>Abyssicoccaceae</taxon>
    </lineage>
</organism>
<proteinExistence type="predicted"/>
<dbReference type="InterPro" id="IPR021560">
    <property type="entry name" value="DUF3021"/>
</dbReference>
<keyword evidence="3" id="KW-1185">Reference proteome</keyword>
<dbReference type="Pfam" id="PF11457">
    <property type="entry name" value="DUF3021"/>
    <property type="match status" value="1"/>
</dbReference>
<sequence length="120" mass="13507">MLVINALLRGGIPFIIMGGIALLLNYQEKYSDAKSTFFASLIVFFVGAATVIYNIDHWSLTKQSVVHFLIMLITVYPILLLSGWFTIASVFDALKVFLVFVLVGVILWIVMFILAKVFSW</sequence>
<keyword evidence="1" id="KW-1133">Transmembrane helix</keyword>
<keyword evidence="1" id="KW-0472">Membrane</keyword>
<evidence type="ECO:0000313" key="3">
    <source>
        <dbReference type="Proteomes" id="UP000277108"/>
    </source>
</evidence>
<name>A0A3N5B8Z2_9BACL</name>
<dbReference type="AlphaFoldDB" id="A0A3N5B8Z2"/>
<accession>A0A3N5B8Z2</accession>
<evidence type="ECO:0000256" key="1">
    <source>
        <dbReference type="SAM" id="Phobius"/>
    </source>
</evidence>
<feature type="transmembrane region" description="Helical" evidence="1">
    <location>
        <begin position="97"/>
        <end position="118"/>
    </location>
</feature>
<protein>
    <submittedName>
        <fullName evidence="2">DUF3021 family protein</fullName>
    </submittedName>
</protein>
<reference evidence="2 3" key="1">
    <citation type="submission" date="2018-11" db="EMBL/GenBank/DDBJ databases">
        <title>Genomic Encyclopedia of Type Strains, Phase IV (KMG-IV): sequencing the most valuable type-strain genomes for metagenomic binning, comparative biology and taxonomic classification.</title>
        <authorList>
            <person name="Goeker M."/>
        </authorList>
    </citation>
    <scope>NUCLEOTIDE SEQUENCE [LARGE SCALE GENOMIC DNA]</scope>
    <source>
        <strain evidence="2 3">DSM 29158</strain>
    </source>
</reference>
<evidence type="ECO:0000313" key="2">
    <source>
        <dbReference type="EMBL" id="RPF53837.1"/>
    </source>
</evidence>
<dbReference type="EMBL" id="RKRK01000009">
    <property type="protein sequence ID" value="RPF53837.1"/>
    <property type="molecule type" value="Genomic_DNA"/>
</dbReference>
<gene>
    <name evidence="2" type="ORF">EDD62_1840</name>
</gene>
<feature type="transmembrane region" description="Helical" evidence="1">
    <location>
        <begin position="65"/>
        <end position="85"/>
    </location>
</feature>
<feature type="transmembrane region" description="Helical" evidence="1">
    <location>
        <begin position="6"/>
        <end position="24"/>
    </location>
</feature>
<dbReference type="Proteomes" id="UP000277108">
    <property type="component" value="Unassembled WGS sequence"/>
</dbReference>
<dbReference type="OrthoDB" id="2224367at2"/>